<dbReference type="STRING" id="292564.Cyagr_3326"/>
<protein>
    <recommendedName>
        <fullName evidence="3">DOT1 domain-containing protein</fullName>
    </recommendedName>
</protein>
<proteinExistence type="predicted"/>
<reference evidence="2" key="1">
    <citation type="journal article" date="2013" name="Proc. Natl. Acad. Sci. U.S.A.">
        <title>Improving the coverage of the cyanobacterial phylum using diversity-driven genome sequencing.</title>
        <authorList>
            <person name="Shih P.M."/>
            <person name="Wu D."/>
            <person name="Latifi A."/>
            <person name="Axen S.D."/>
            <person name="Fewer D.P."/>
            <person name="Talla E."/>
            <person name="Calteau A."/>
            <person name="Cai F."/>
            <person name="Tandeau de Marsac N."/>
            <person name="Rippka R."/>
            <person name="Herdman M."/>
            <person name="Sivonen K."/>
            <person name="Coursin T."/>
            <person name="Laurent T."/>
            <person name="Goodwin L."/>
            <person name="Nolan M."/>
            <person name="Davenport K.W."/>
            <person name="Han C.S."/>
            <person name="Rubin E.M."/>
            <person name="Eisen J.A."/>
            <person name="Woyke T."/>
            <person name="Gugger M."/>
            <person name="Kerfeld C.A."/>
        </authorList>
    </citation>
    <scope>NUCLEOTIDE SEQUENCE [LARGE SCALE GENOMIC DNA]</scope>
    <source>
        <strain evidence="2">ATCC 27147 / PCC 6307</strain>
    </source>
</reference>
<gene>
    <name evidence="1" type="ordered locus">Cyagr_3326</name>
</gene>
<dbReference type="SUPFAM" id="SSF53335">
    <property type="entry name" value="S-adenosyl-L-methionine-dependent methyltransferases"/>
    <property type="match status" value="1"/>
</dbReference>
<dbReference type="AlphaFoldDB" id="K9PCE0"/>
<evidence type="ECO:0000313" key="2">
    <source>
        <dbReference type="Proteomes" id="UP000010388"/>
    </source>
</evidence>
<dbReference type="EMBL" id="CP003495">
    <property type="protein sequence ID" value="AFY30396.1"/>
    <property type="molecule type" value="Genomic_DNA"/>
</dbReference>
<name>K9PCE0_CYAGP</name>
<dbReference type="HOGENOM" id="CLU_1088684_0_0_3"/>
<organism evidence="1 2">
    <name type="scientific">Cyanobium gracile (strain ATCC 27147 / PCC 6307)</name>
    <dbReference type="NCBI Taxonomy" id="292564"/>
    <lineage>
        <taxon>Bacteria</taxon>
        <taxon>Bacillati</taxon>
        <taxon>Cyanobacteriota</taxon>
        <taxon>Cyanophyceae</taxon>
        <taxon>Synechococcales</taxon>
        <taxon>Prochlorococcaceae</taxon>
        <taxon>Cyanobium</taxon>
    </lineage>
</organism>
<sequence>MLCPRPTEMSVSDAILSAIGSGAINSANISFDLLRSIGMKDHGREMWDSLRRGRSILETTEQLDQYLHSYGPMTQGQWHVLLKGINLPEGAIHIVDYGCGQGLAGSCLLDHYGNELRERVDCIELIEISEIALARAHAVYSSYCPAAVIKLHNKGLDEVDLSDSQKSDRASTLHLMSNVLDLHTFSYESLARKLFVRRGTHLIFAVSPKGNSGSRRVGAFHEFVGSLEGVIVHDARLRSTRGYQPQVSLYMTTEV</sequence>
<dbReference type="KEGG" id="cgc:Cyagr_3326"/>
<evidence type="ECO:0008006" key="3">
    <source>
        <dbReference type="Google" id="ProtNLM"/>
    </source>
</evidence>
<accession>K9PCE0</accession>
<dbReference type="eggNOG" id="COG0514">
    <property type="taxonomic scope" value="Bacteria"/>
</dbReference>
<dbReference type="Proteomes" id="UP000010388">
    <property type="component" value="Chromosome"/>
</dbReference>
<evidence type="ECO:0000313" key="1">
    <source>
        <dbReference type="EMBL" id="AFY30396.1"/>
    </source>
</evidence>
<dbReference type="InterPro" id="IPR029063">
    <property type="entry name" value="SAM-dependent_MTases_sf"/>
</dbReference>